<gene>
    <name evidence="6" type="ORF">RIB2604_02108620</name>
</gene>
<keyword evidence="4" id="KW-0472">Membrane</keyword>
<dbReference type="Proteomes" id="UP000075230">
    <property type="component" value="Unassembled WGS sequence"/>
</dbReference>
<evidence type="ECO:0000313" key="6">
    <source>
        <dbReference type="EMBL" id="GAT27177.1"/>
    </source>
</evidence>
<evidence type="ECO:0000313" key="7">
    <source>
        <dbReference type="Proteomes" id="UP000075230"/>
    </source>
</evidence>
<dbReference type="EMBL" id="BCWF01000021">
    <property type="protein sequence ID" value="GAT27177.1"/>
    <property type="molecule type" value="Genomic_DNA"/>
</dbReference>
<dbReference type="InterPro" id="IPR006838">
    <property type="entry name" value="ADTRP_AIG1"/>
</dbReference>
<sequence>MASSGTIQSLQRQHPLQRLSSPSRGFSALVHLVLPVFGPPTNQPLSSMHENPNVAYPYPIFEAVGFEGRIGLFALSAVTMALSTGTLKWLYGRVNGYGTSAKAQSRPGAIKSNGNI</sequence>
<comment type="caution">
    <text evidence="6">The sequence shown here is derived from an EMBL/GenBank/DDBJ whole genome shotgun (WGS) entry which is preliminary data.</text>
</comment>
<dbReference type="GO" id="GO:0012505">
    <property type="term" value="C:endomembrane system"/>
    <property type="evidence" value="ECO:0007669"/>
    <property type="project" value="UniProtKB-SubCell"/>
</dbReference>
<proteinExistence type="predicted"/>
<reference evidence="6 7" key="1">
    <citation type="journal article" date="2016" name="DNA Res.">
        <title>Genome sequence of Aspergillus luchuensis NBRC 4314.</title>
        <authorList>
            <person name="Yamada O."/>
            <person name="Machida M."/>
            <person name="Hosoyama A."/>
            <person name="Goto M."/>
            <person name="Takahashi T."/>
            <person name="Futagami T."/>
            <person name="Yamagata Y."/>
            <person name="Takeuchi M."/>
            <person name="Kobayashi T."/>
            <person name="Koike H."/>
            <person name="Abe K."/>
            <person name="Asai K."/>
            <person name="Arita M."/>
            <person name="Fujita N."/>
            <person name="Fukuda K."/>
            <person name="Higa K."/>
            <person name="Horikawa H."/>
            <person name="Ishikawa T."/>
            <person name="Jinno K."/>
            <person name="Kato Y."/>
            <person name="Kirimura K."/>
            <person name="Mizutani O."/>
            <person name="Nakasone K."/>
            <person name="Sano M."/>
            <person name="Shiraishi Y."/>
            <person name="Tsukahara M."/>
            <person name="Gomi K."/>
        </authorList>
    </citation>
    <scope>NUCLEOTIDE SEQUENCE [LARGE SCALE GENOMIC DNA]</scope>
    <source>
        <strain evidence="6 7">RIB 2604</strain>
    </source>
</reference>
<comment type="subcellular location">
    <subcellularLocation>
        <location evidence="1">Endomembrane system</location>
        <topology evidence="1">Multi-pass membrane protein</topology>
    </subcellularLocation>
</comment>
<dbReference type="Pfam" id="PF04750">
    <property type="entry name" value="Far-17a_AIG1"/>
    <property type="match status" value="1"/>
</dbReference>
<keyword evidence="3" id="KW-1133">Transmembrane helix</keyword>
<dbReference type="VEuPathDB" id="FungiDB:ASPFODRAFT_56024"/>
<accession>A0A146FNK1</accession>
<evidence type="ECO:0000256" key="1">
    <source>
        <dbReference type="ARBA" id="ARBA00004127"/>
    </source>
</evidence>
<evidence type="ECO:0000256" key="2">
    <source>
        <dbReference type="ARBA" id="ARBA00022692"/>
    </source>
</evidence>
<name>A0A146FNK1_ASPKA</name>
<keyword evidence="2" id="KW-0812">Transmembrane</keyword>
<feature type="region of interest" description="Disordered" evidence="5">
    <location>
        <begin position="1"/>
        <end position="20"/>
    </location>
</feature>
<dbReference type="AlphaFoldDB" id="A0A146FNK1"/>
<protein>
    <submittedName>
        <fullName evidence="6">Integral membrane protein</fullName>
    </submittedName>
</protein>
<reference evidence="7" key="2">
    <citation type="submission" date="2016-02" db="EMBL/GenBank/DDBJ databases">
        <title>Genome sequencing of Aspergillus luchuensis NBRC 4314.</title>
        <authorList>
            <person name="Yamada O."/>
        </authorList>
    </citation>
    <scope>NUCLEOTIDE SEQUENCE [LARGE SCALE GENOMIC DNA]</scope>
    <source>
        <strain evidence="7">RIB 2604</strain>
    </source>
</reference>
<evidence type="ECO:0000256" key="4">
    <source>
        <dbReference type="ARBA" id="ARBA00023136"/>
    </source>
</evidence>
<evidence type="ECO:0000256" key="5">
    <source>
        <dbReference type="SAM" id="MobiDB-lite"/>
    </source>
</evidence>
<dbReference type="GO" id="GO:0016020">
    <property type="term" value="C:membrane"/>
    <property type="evidence" value="ECO:0007669"/>
    <property type="project" value="InterPro"/>
</dbReference>
<organism evidence="6 7">
    <name type="scientific">Aspergillus kawachii</name>
    <name type="common">White koji mold</name>
    <name type="synonym">Aspergillus awamori var. kawachi</name>
    <dbReference type="NCBI Taxonomy" id="1069201"/>
    <lineage>
        <taxon>Eukaryota</taxon>
        <taxon>Fungi</taxon>
        <taxon>Dikarya</taxon>
        <taxon>Ascomycota</taxon>
        <taxon>Pezizomycotina</taxon>
        <taxon>Eurotiomycetes</taxon>
        <taxon>Eurotiomycetidae</taxon>
        <taxon>Eurotiales</taxon>
        <taxon>Aspergillaceae</taxon>
        <taxon>Aspergillus</taxon>
        <taxon>Aspergillus subgen. Circumdati</taxon>
    </lineage>
</organism>
<evidence type="ECO:0000256" key="3">
    <source>
        <dbReference type="ARBA" id="ARBA00022989"/>
    </source>
</evidence>